<evidence type="ECO:0008006" key="3">
    <source>
        <dbReference type="Google" id="ProtNLM"/>
    </source>
</evidence>
<dbReference type="RefSeq" id="WP_380687107.1">
    <property type="nucleotide sequence ID" value="NZ_JBHRSS010000003.1"/>
</dbReference>
<accession>A0ABV7EKK6</accession>
<reference evidence="2" key="1">
    <citation type="journal article" date="2019" name="Int. J. Syst. Evol. Microbiol.">
        <title>The Global Catalogue of Microorganisms (GCM) 10K type strain sequencing project: providing services to taxonomists for standard genome sequencing and annotation.</title>
        <authorList>
            <consortium name="The Broad Institute Genomics Platform"/>
            <consortium name="The Broad Institute Genome Sequencing Center for Infectious Disease"/>
            <person name="Wu L."/>
            <person name="Ma J."/>
        </authorList>
    </citation>
    <scope>NUCLEOTIDE SEQUENCE [LARGE SCALE GENOMIC DNA]</scope>
    <source>
        <strain evidence="2">KCTC 52640</strain>
    </source>
</reference>
<dbReference type="Proteomes" id="UP001595462">
    <property type="component" value="Unassembled WGS sequence"/>
</dbReference>
<name>A0ABV7EKK6_9GAMM</name>
<proteinExistence type="predicted"/>
<evidence type="ECO:0000313" key="1">
    <source>
        <dbReference type="EMBL" id="MFC3103253.1"/>
    </source>
</evidence>
<gene>
    <name evidence="1" type="ORF">ACFOSU_05040</name>
</gene>
<protein>
    <recommendedName>
        <fullName evidence="3">DUF2946 domain-containing protein</fullName>
    </recommendedName>
</protein>
<comment type="caution">
    <text evidence="1">The sequence shown here is derived from an EMBL/GenBank/DDBJ whole genome shotgun (WGS) entry which is preliminary data.</text>
</comment>
<dbReference type="EMBL" id="JBHRSS010000003">
    <property type="protein sequence ID" value="MFC3103253.1"/>
    <property type="molecule type" value="Genomic_DNA"/>
</dbReference>
<sequence length="108" mass="11686">MLTCTAAAFARRRAGHHLPRSALLLVIWLCMQGLWVAHAFDHPIHLAHADPACLTCAHGHPGNAPPSGISIRLLTQPGITAPAAVITTVWWSRPLRVYHGRAPPVSRV</sequence>
<organism evidence="1 2">
    <name type="scientific">Salinisphaera aquimarina</name>
    <dbReference type="NCBI Taxonomy" id="2094031"/>
    <lineage>
        <taxon>Bacteria</taxon>
        <taxon>Pseudomonadati</taxon>
        <taxon>Pseudomonadota</taxon>
        <taxon>Gammaproteobacteria</taxon>
        <taxon>Salinisphaerales</taxon>
        <taxon>Salinisphaeraceae</taxon>
        <taxon>Salinisphaera</taxon>
    </lineage>
</organism>
<keyword evidence="2" id="KW-1185">Reference proteome</keyword>
<evidence type="ECO:0000313" key="2">
    <source>
        <dbReference type="Proteomes" id="UP001595462"/>
    </source>
</evidence>